<keyword evidence="1" id="KW-0472">Membrane</keyword>
<evidence type="ECO:0000313" key="2">
    <source>
        <dbReference type="EMBL" id="MDR9779015.1"/>
    </source>
</evidence>
<dbReference type="EMBL" id="JAVLSF010001480">
    <property type="protein sequence ID" value="MDR9779015.1"/>
    <property type="molecule type" value="Genomic_DNA"/>
</dbReference>
<sequence>PPDNGSAPKKLPKKRRHFRWILLFIVLLLTALVGVIGWMTSTEEGSKRLLALLTSRLSLVTYTYQSGDLQRGVTLTNIKVTTKEIDITAEKDMVKIGWRAVV</sequence>
<protein>
    <submittedName>
        <fullName evidence="2">Uncharacterized protein</fullName>
    </submittedName>
</protein>
<dbReference type="RefSeq" id="WP_310866941.1">
    <property type="nucleotide sequence ID" value="NZ_JAVLSF010001480.1"/>
</dbReference>
<dbReference type="AlphaFoldDB" id="A0AAJ2H087"/>
<feature type="non-terminal residue" evidence="2">
    <location>
        <position position="1"/>
    </location>
</feature>
<dbReference type="Proteomes" id="UP001268610">
    <property type="component" value="Unassembled WGS sequence"/>
</dbReference>
<organism evidence="2 3">
    <name type="scientific">Rhizobium hidalgonense</name>
    <dbReference type="NCBI Taxonomy" id="1538159"/>
    <lineage>
        <taxon>Bacteria</taxon>
        <taxon>Pseudomonadati</taxon>
        <taxon>Pseudomonadota</taxon>
        <taxon>Alphaproteobacteria</taxon>
        <taxon>Hyphomicrobiales</taxon>
        <taxon>Rhizobiaceae</taxon>
        <taxon>Rhizobium/Agrobacterium group</taxon>
        <taxon>Rhizobium</taxon>
    </lineage>
</organism>
<accession>A0AAJ2H087</accession>
<evidence type="ECO:0000256" key="1">
    <source>
        <dbReference type="SAM" id="Phobius"/>
    </source>
</evidence>
<comment type="caution">
    <text evidence="2">The sequence shown here is derived from an EMBL/GenBank/DDBJ whole genome shotgun (WGS) entry which is preliminary data.</text>
</comment>
<keyword evidence="1" id="KW-1133">Transmembrane helix</keyword>
<feature type="transmembrane region" description="Helical" evidence="1">
    <location>
        <begin position="20"/>
        <end position="39"/>
    </location>
</feature>
<feature type="non-terminal residue" evidence="2">
    <location>
        <position position="102"/>
    </location>
</feature>
<name>A0AAJ2H087_9HYPH</name>
<evidence type="ECO:0000313" key="3">
    <source>
        <dbReference type="Proteomes" id="UP001268610"/>
    </source>
</evidence>
<proteinExistence type="predicted"/>
<keyword evidence="1" id="KW-0812">Transmembrane</keyword>
<gene>
    <name evidence="2" type="ORF">RJJ65_41430</name>
</gene>
<reference evidence="2" key="1">
    <citation type="submission" date="2023-04" db="EMBL/GenBank/DDBJ databases">
        <title>Genomic characterization of faba bean (Vicia faba) microsymbionts in Mexican soils.</title>
        <authorList>
            <person name="Rivera Orduna F.N."/>
            <person name="Guevara-Luna J."/>
            <person name="Yan J."/>
            <person name="Arroyo-Herrera I."/>
            <person name="Li Y."/>
            <person name="Vasquez-Murrieta M.S."/>
            <person name="Wang E.T."/>
        </authorList>
    </citation>
    <scope>NUCLEOTIDE SEQUENCE</scope>
    <source>
        <strain evidence="2">CH26</strain>
    </source>
</reference>